<dbReference type="Proteomes" id="UP000184604">
    <property type="component" value="Chromosome"/>
</dbReference>
<evidence type="ECO:0000313" key="1">
    <source>
        <dbReference type="EMBL" id="APM39636.1"/>
    </source>
</evidence>
<dbReference type="Gene3D" id="3.60.15.10">
    <property type="entry name" value="Ribonuclease Z/Hydroxyacylglutathione hydrolase-like"/>
    <property type="match status" value="1"/>
</dbReference>
<dbReference type="CDD" id="cd06262">
    <property type="entry name" value="metallo-hydrolase-like_MBL-fold"/>
    <property type="match status" value="1"/>
</dbReference>
<dbReference type="EMBL" id="CP018335">
    <property type="protein sequence ID" value="APM39636.1"/>
    <property type="molecule type" value="Genomic_DNA"/>
</dbReference>
<accession>A0A1L5F9F3</accession>
<sequence length="150" mass="17112">MVFKLGKTRKISGNIYVVRTLVSNFFIYSNYGAAVCFNSGFIPCVVNRELGKINIKPESISNVFITYPHFYNMGGIKLFKNSNIYIPSKVFDEKLKHMEFNKKKKNKTKYLKVQDGDVLNIGNIKIKAIVFPGHKKGAISYMVNDSILFI</sequence>
<gene>
    <name evidence="1" type="ORF">BS101_13240</name>
</gene>
<evidence type="ECO:0008006" key="3">
    <source>
        <dbReference type="Google" id="ProtNLM"/>
    </source>
</evidence>
<dbReference type="InterPro" id="IPR036866">
    <property type="entry name" value="RibonucZ/Hydroxyglut_hydro"/>
</dbReference>
<proteinExistence type="predicted"/>
<dbReference type="SUPFAM" id="SSF56281">
    <property type="entry name" value="Metallo-hydrolase/oxidoreductase"/>
    <property type="match status" value="1"/>
</dbReference>
<reference evidence="1 2" key="1">
    <citation type="submission" date="2016-12" db="EMBL/GenBank/DDBJ databases">
        <title>Complete genome sequence of Clostridium kluyveri JZZ isolated from the pit mud of a Chinese flavor liquor-making factory.</title>
        <authorList>
            <person name="Wang Y."/>
        </authorList>
    </citation>
    <scope>NUCLEOTIDE SEQUENCE [LARGE SCALE GENOMIC DNA]</scope>
    <source>
        <strain evidence="1 2">JZZ</strain>
    </source>
</reference>
<dbReference type="OrthoDB" id="9761531at2"/>
<evidence type="ECO:0000313" key="2">
    <source>
        <dbReference type="Proteomes" id="UP000184604"/>
    </source>
</evidence>
<dbReference type="RefSeq" id="WP_073539254.1">
    <property type="nucleotide sequence ID" value="NZ_CP018335.1"/>
</dbReference>
<organism evidence="1 2">
    <name type="scientific">Clostridium kluyveri</name>
    <dbReference type="NCBI Taxonomy" id="1534"/>
    <lineage>
        <taxon>Bacteria</taxon>
        <taxon>Bacillati</taxon>
        <taxon>Bacillota</taxon>
        <taxon>Clostridia</taxon>
        <taxon>Eubacteriales</taxon>
        <taxon>Clostridiaceae</taxon>
        <taxon>Clostridium</taxon>
    </lineage>
</organism>
<dbReference type="AlphaFoldDB" id="A0A1L5F9F3"/>
<name>A0A1L5F9F3_CLOKL</name>
<protein>
    <recommendedName>
        <fullName evidence="3">Metallo-beta-lactamase domain-containing protein</fullName>
    </recommendedName>
</protein>